<evidence type="ECO:0000256" key="3">
    <source>
        <dbReference type="ARBA" id="ARBA00022692"/>
    </source>
</evidence>
<keyword evidence="5 6" id="KW-0472">Membrane</keyword>
<feature type="transmembrane region" description="Helical" evidence="6">
    <location>
        <begin position="6"/>
        <end position="34"/>
    </location>
</feature>
<dbReference type="STRING" id="571298.SAMN04488026_104337"/>
<dbReference type="AlphaFoldDB" id="A0A1G9CIC3"/>
<evidence type="ECO:0000256" key="6">
    <source>
        <dbReference type="SAM" id="Phobius"/>
    </source>
</evidence>
<organism evidence="7 8">
    <name type="scientific">Aliiruegeria lutimaris</name>
    <dbReference type="NCBI Taxonomy" id="571298"/>
    <lineage>
        <taxon>Bacteria</taxon>
        <taxon>Pseudomonadati</taxon>
        <taxon>Pseudomonadota</taxon>
        <taxon>Alphaproteobacteria</taxon>
        <taxon>Rhodobacterales</taxon>
        <taxon>Roseobacteraceae</taxon>
        <taxon>Aliiruegeria</taxon>
    </lineage>
</organism>
<evidence type="ECO:0000256" key="2">
    <source>
        <dbReference type="ARBA" id="ARBA00022475"/>
    </source>
</evidence>
<keyword evidence="3 6" id="KW-0812">Transmembrane</keyword>
<evidence type="ECO:0000313" key="8">
    <source>
        <dbReference type="Proteomes" id="UP000199382"/>
    </source>
</evidence>
<gene>
    <name evidence="7" type="ORF">SAMN04488026_104337</name>
</gene>
<protein>
    <submittedName>
        <fullName evidence="7">Oxaloacetate decarboxylase, gamma chain</fullName>
    </submittedName>
</protein>
<evidence type="ECO:0000256" key="4">
    <source>
        <dbReference type="ARBA" id="ARBA00022989"/>
    </source>
</evidence>
<dbReference type="Proteomes" id="UP000199382">
    <property type="component" value="Unassembled WGS sequence"/>
</dbReference>
<accession>A0A1G9CIC3</accession>
<dbReference type="RefSeq" id="WP_093159881.1">
    <property type="nucleotide sequence ID" value="NZ_FNEK01000043.1"/>
</dbReference>
<keyword evidence="8" id="KW-1185">Reference proteome</keyword>
<keyword evidence="4 6" id="KW-1133">Transmembrane helix</keyword>
<dbReference type="Pfam" id="PF04277">
    <property type="entry name" value="OAD_gamma"/>
    <property type="match status" value="1"/>
</dbReference>
<keyword evidence="2" id="KW-1003">Cell membrane</keyword>
<proteinExistence type="predicted"/>
<evidence type="ECO:0000256" key="1">
    <source>
        <dbReference type="ARBA" id="ARBA00004236"/>
    </source>
</evidence>
<dbReference type="OrthoDB" id="8451517at2"/>
<reference evidence="7 8" key="1">
    <citation type="submission" date="2016-10" db="EMBL/GenBank/DDBJ databases">
        <authorList>
            <person name="de Groot N.N."/>
        </authorList>
    </citation>
    <scope>NUCLEOTIDE SEQUENCE [LARGE SCALE GENOMIC DNA]</scope>
    <source>
        <strain evidence="7 8">DSM 25294</strain>
    </source>
</reference>
<dbReference type="EMBL" id="FNEK01000043">
    <property type="protein sequence ID" value="SDK51155.1"/>
    <property type="molecule type" value="Genomic_DNA"/>
</dbReference>
<evidence type="ECO:0000313" key="7">
    <source>
        <dbReference type="EMBL" id="SDK51155.1"/>
    </source>
</evidence>
<dbReference type="GO" id="GO:0005886">
    <property type="term" value="C:plasma membrane"/>
    <property type="evidence" value="ECO:0007669"/>
    <property type="project" value="UniProtKB-SubCell"/>
</dbReference>
<sequence>MLEALGIIGTGFAVVMSVLASLWGACALVGFFFTREKKEQQATKAAPVPPRAAVASRAGVPPHHLAAISAAVSEIFGPGYVVTRVAAPSHVVTDWPIEGRKDTFAGRRIRTAWGPTRLTLGGETPNILRGQNK</sequence>
<dbReference type="GO" id="GO:0036376">
    <property type="term" value="P:sodium ion export across plasma membrane"/>
    <property type="evidence" value="ECO:0007669"/>
    <property type="project" value="InterPro"/>
</dbReference>
<dbReference type="InterPro" id="IPR005899">
    <property type="entry name" value="Na_pump_deCOase"/>
</dbReference>
<dbReference type="GO" id="GO:0015081">
    <property type="term" value="F:sodium ion transmembrane transporter activity"/>
    <property type="evidence" value="ECO:0007669"/>
    <property type="project" value="InterPro"/>
</dbReference>
<comment type="subcellular location">
    <subcellularLocation>
        <location evidence="1">Cell membrane</location>
    </subcellularLocation>
</comment>
<name>A0A1G9CIC3_9RHOB</name>
<evidence type="ECO:0000256" key="5">
    <source>
        <dbReference type="ARBA" id="ARBA00023136"/>
    </source>
</evidence>